<accession>A0ABQ2B3G8</accession>
<organism evidence="1 2">
    <name type="scientific">Isoptericola cucumis</name>
    <dbReference type="NCBI Taxonomy" id="1776856"/>
    <lineage>
        <taxon>Bacteria</taxon>
        <taxon>Bacillati</taxon>
        <taxon>Actinomycetota</taxon>
        <taxon>Actinomycetes</taxon>
        <taxon>Micrococcales</taxon>
        <taxon>Promicromonosporaceae</taxon>
        <taxon>Isoptericola</taxon>
    </lineage>
</organism>
<proteinExistence type="predicted"/>
<keyword evidence="2" id="KW-1185">Reference proteome</keyword>
<evidence type="ECO:0000313" key="1">
    <source>
        <dbReference type="EMBL" id="GGI05042.1"/>
    </source>
</evidence>
<evidence type="ECO:0000313" key="2">
    <source>
        <dbReference type="Proteomes" id="UP000632535"/>
    </source>
</evidence>
<protein>
    <recommendedName>
        <fullName evidence="3">DUF523 domain-containing protein</fullName>
    </recommendedName>
</protein>
<dbReference type="PANTHER" id="PTHR30087:SF1">
    <property type="entry name" value="HYPOTHETICAL CYTOSOLIC PROTEIN"/>
    <property type="match status" value="1"/>
</dbReference>
<name>A0ABQ2B3G8_9MICO</name>
<dbReference type="Proteomes" id="UP000632535">
    <property type="component" value="Unassembled WGS sequence"/>
</dbReference>
<dbReference type="EMBL" id="BMDG01000001">
    <property type="protein sequence ID" value="GGI05042.1"/>
    <property type="molecule type" value="Genomic_DNA"/>
</dbReference>
<comment type="caution">
    <text evidence="1">The sequence shown here is derived from an EMBL/GenBank/DDBJ whole genome shotgun (WGS) entry which is preliminary data.</text>
</comment>
<reference evidence="2" key="1">
    <citation type="journal article" date="2019" name="Int. J. Syst. Evol. Microbiol.">
        <title>The Global Catalogue of Microorganisms (GCM) 10K type strain sequencing project: providing services to taxonomists for standard genome sequencing and annotation.</title>
        <authorList>
            <consortium name="The Broad Institute Genomics Platform"/>
            <consortium name="The Broad Institute Genome Sequencing Center for Infectious Disease"/>
            <person name="Wu L."/>
            <person name="Ma J."/>
        </authorList>
    </citation>
    <scope>NUCLEOTIDE SEQUENCE [LARGE SCALE GENOMIC DNA]</scope>
    <source>
        <strain evidence="2">CCM 8653</strain>
    </source>
</reference>
<dbReference type="InterPro" id="IPR007553">
    <property type="entry name" value="2-thiour_desulf"/>
</dbReference>
<dbReference type="PANTHER" id="PTHR30087">
    <property type="entry name" value="INNER MEMBRANE PROTEIN"/>
    <property type="match status" value="1"/>
</dbReference>
<dbReference type="Pfam" id="PF04463">
    <property type="entry name" value="2-thiour_desulf"/>
    <property type="match status" value="1"/>
</dbReference>
<sequence length="166" mass="16894">MLSPRSATYRGRMPERPVLVSACLAGVPCRYDGRAKPDPGVVADVEAGRAVPACAEVLGDMGTPRPAAEIVGGDGHDVFDGAATVRTVDGEDVTAGFVRGAERVADLAAEHGVTRAVLQARSPSCGCGRIYDGTHSGALTDGDGVVAALLARRGIDVVPLRGTSAD</sequence>
<evidence type="ECO:0008006" key="3">
    <source>
        <dbReference type="Google" id="ProtNLM"/>
    </source>
</evidence>
<gene>
    <name evidence="1" type="ORF">GCM10007368_04190</name>
</gene>